<feature type="transmembrane region" description="Helical" evidence="1">
    <location>
        <begin position="183"/>
        <end position="202"/>
    </location>
</feature>
<reference evidence="3 4" key="1">
    <citation type="journal article" date="2018" name="Aquat. Microb. Ecol.">
        <title>Gammaproteobacterial methanotrophs dominate.</title>
        <authorList>
            <person name="Rissanen A.J."/>
            <person name="Saarenheimo J."/>
            <person name="Tiirola M."/>
            <person name="Peura S."/>
            <person name="Aalto S.L."/>
            <person name="Karvinen A."/>
            <person name="Nykanen H."/>
        </authorList>
    </citation>
    <scope>NUCLEOTIDE SEQUENCE [LARGE SCALE GENOMIC DNA]</scope>
    <source>
        <strain evidence="3">AMbin10</strain>
    </source>
</reference>
<keyword evidence="1" id="KW-1133">Transmembrane helix</keyword>
<proteinExistence type="predicted"/>
<dbReference type="Gene3D" id="1.10.287.70">
    <property type="match status" value="1"/>
</dbReference>
<feature type="domain" description="Potassium channel" evidence="2">
    <location>
        <begin position="133"/>
        <end position="202"/>
    </location>
</feature>
<accession>A0A2W4SDK8</accession>
<evidence type="ECO:0000313" key="3">
    <source>
        <dbReference type="EMBL" id="PZN69787.1"/>
    </source>
</evidence>
<dbReference type="InterPro" id="IPR013099">
    <property type="entry name" value="K_chnl_dom"/>
</dbReference>
<gene>
    <name evidence="3" type="ORF">DM484_29155</name>
</gene>
<dbReference type="SUPFAM" id="SSF81324">
    <property type="entry name" value="Voltage-gated potassium channels"/>
    <property type="match status" value="1"/>
</dbReference>
<dbReference type="AlphaFoldDB" id="A0A2W4SDK8"/>
<keyword evidence="1" id="KW-0812">Transmembrane</keyword>
<feature type="transmembrane region" description="Helical" evidence="1">
    <location>
        <begin position="43"/>
        <end position="61"/>
    </location>
</feature>
<evidence type="ECO:0000259" key="2">
    <source>
        <dbReference type="Pfam" id="PF07885"/>
    </source>
</evidence>
<dbReference type="Proteomes" id="UP000249396">
    <property type="component" value="Unassembled WGS sequence"/>
</dbReference>
<protein>
    <recommendedName>
        <fullName evidence="2">Potassium channel domain-containing protein</fullName>
    </recommendedName>
</protein>
<feature type="transmembrane region" description="Helical" evidence="1">
    <location>
        <begin position="119"/>
        <end position="137"/>
    </location>
</feature>
<evidence type="ECO:0000256" key="1">
    <source>
        <dbReference type="SAM" id="Phobius"/>
    </source>
</evidence>
<comment type="caution">
    <text evidence="3">The sequence shown here is derived from an EMBL/GenBank/DDBJ whole genome shotgun (WGS) entry which is preliminary data.</text>
</comment>
<dbReference type="Pfam" id="PF07885">
    <property type="entry name" value="Ion_trans_2"/>
    <property type="match status" value="1"/>
</dbReference>
<evidence type="ECO:0000313" key="4">
    <source>
        <dbReference type="Proteomes" id="UP000249396"/>
    </source>
</evidence>
<dbReference type="EMBL" id="QJPH01000570">
    <property type="protein sequence ID" value="PZN69787.1"/>
    <property type="molecule type" value="Genomic_DNA"/>
</dbReference>
<name>A0A2W4SDK8_9GAMM</name>
<organism evidence="3 4">
    <name type="scientific">Candidatus Methylumidiphilus alinenensis</name>
    <dbReference type="NCBI Taxonomy" id="2202197"/>
    <lineage>
        <taxon>Bacteria</taxon>
        <taxon>Pseudomonadati</taxon>
        <taxon>Pseudomonadota</taxon>
        <taxon>Gammaproteobacteria</taxon>
        <taxon>Methylococcales</taxon>
        <taxon>Candidatus Methylumidiphilus</taxon>
    </lineage>
</organism>
<sequence>MCNLKKPLKKIFYFLLSPTFFLADCLKNKYVRTKIIKELNSRYLIISIISTALIWICQNVFGVNSLYEFLCPITVGLWSWFLISRANEIFYSFLKDAFDKMNRLPDKAIGLTFPDRISLSLYSYLELILNFAILFALTKVSLWKDCNAPTSITDAIYFSGVTITTTGYGDITPSNFYTQFPSIYEVFCGVILLVVCFAIYASRSQRST</sequence>
<keyword evidence="1" id="KW-0472">Membrane</keyword>